<dbReference type="SFLD" id="SFLDG01094">
    <property type="entry name" value="Uncharacterised_Radical_SAM_Su"/>
    <property type="match status" value="1"/>
</dbReference>
<keyword evidence="8" id="KW-0411">Iron-sulfur</keyword>
<dbReference type="InterPro" id="IPR013785">
    <property type="entry name" value="Aldolase_TIM"/>
</dbReference>
<evidence type="ECO:0000256" key="8">
    <source>
        <dbReference type="ARBA" id="ARBA00023014"/>
    </source>
</evidence>
<comment type="caution">
    <text evidence="10">The sequence shown here is derived from an EMBL/GenBank/DDBJ whole genome shotgun (WGS) entry which is preliminary data.</text>
</comment>
<comment type="cofactor">
    <cofactor evidence="1">
        <name>[4Fe-4S] cluster</name>
        <dbReference type="ChEBI" id="CHEBI:49883"/>
    </cofactor>
</comment>
<dbReference type="NCBIfam" id="TIGR02495">
    <property type="entry name" value="NrdG2"/>
    <property type="match status" value="1"/>
</dbReference>
<evidence type="ECO:0000256" key="1">
    <source>
        <dbReference type="ARBA" id="ARBA00001966"/>
    </source>
</evidence>
<keyword evidence="3" id="KW-0004">4Fe-4S</keyword>
<evidence type="ECO:0000256" key="2">
    <source>
        <dbReference type="ARBA" id="ARBA00009777"/>
    </source>
</evidence>
<dbReference type="EMBL" id="JADIND010000053">
    <property type="protein sequence ID" value="MBO8430246.1"/>
    <property type="molecule type" value="Genomic_DNA"/>
</dbReference>
<evidence type="ECO:0000256" key="5">
    <source>
        <dbReference type="ARBA" id="ARBA00022723"/>
    </source>
</evidence>
<sequence length="222" mass="25148">MLIGGLQKTSLLDFPDKISAIVFTAGCNFRCGYCHNPELINQVTTVKDIFEFLNSRKGKLDGVVITGGEPCLQKDLPEFIKKIKSLGFAVKLDTNGSFPEMLEKVLPDVDYVAMDIKAPLNKYSKIVNINVNIDNIQKSINLLKNSGIDYEFRTTVIKSQLSYKDFEEIGILIQNAPRYYLQKFVPSKILDPSLKSETTYSAEEFEKIKKVLTPYISEIYVR</sequence>
<dbReference type="SFLD" id="SFLDG01067">
    <property type="entry name" value="SPASM/twitch_domain_containing"/>
    <property type="match status" value="1"/>
</dbReference>
<dbReference type="Gene3D" id="3.20.20.70">
    <property type="entry name" value="Aldolase class I"/>
    <property type="match status" value="1"/>
</dbReference>
<dbReference type="CDD" id="cd01335">
    <property type="entry name" value="Radical_SAM"/>
    <property type="match status" value="1"/>
</dbReference>
<reference evidence="10" key="2">
    <citation type="journal article" date="2021" name="PeerJ">
        <title>Extensive microbial diversity within the chicken gut microbiome revealed by metagenomics and culture.</title>
        <authorList>
            <person name="Gilroy R."/>
            <person name="Ravi A."/>
            <person name="Getino M."/>
            <person name="Pursley I."/>
            <person name="Horton D.L."/>
            <person name="Alikhan N.F."/>
            <person name="Baker D."/>
            <person name="Gharbi K."/>
            <person name="Hall N."/>
            <person name="Watson M."/>
            <person name="Adriaenssens E.M."/>
            <person name="Foster-Nyarko E."/>
            <person name="Jarju S."/>
            <person name="Secka A."/>
            <person name="Antonio M."/>
            <person name="Oren A."/>
            <person name="Chaudhuri R.R."/>
            <person name="La Ragione R."/>
            <person name="Hildebrand F."/>
            <person name="Pallen M.J."/>
        </authorList>
    </citation>
    <scope>NUCLEOTIDE SEQUENCE</scope>
    <source>
        <strain evidence="10">10192</strain>
    </source>
</reference>
<reference evidence="10" key="1">
    <citation type="submission" date="2020-10" db="EMBL/GenBank/DDBJ databases">
        <authorList>
            <person name="Gilroy R."/>
        </authorList>
    </citation>
    <scope>NUCLEOTIDE SEQUENCE</scope>
    <source>
        <strain evidence="10">10192</strain>
    </source>
</reference>
<dbReference type="GO" id="GO:0051539">
    <property type="term" value="F:4 iron, 4 sulfur cluster binding"/>
    <property type="evidence" value="ECO:0007669"/>
    <property type="project" value="UniProtKB-KW"/>
</dbReference>
<evidence type="ECO:0000313" key="10">
    <source>
        <dbReference type="EMBL" id="MBO8430246.1"/>
    </source>
</evidence>
<evidence type="ECO:0000256" key="4">
    <source>
        <dbReference type="ARBA" id="ARBA00022691"/>
    </source>
</evidence>
<evidence type="ECO:0000259" key="9">
    <source>
        <dbReference type="PROSITE" id="PS51918"/>
    </source>
</evidence>
<accession>A0A9D9DPN9</accession>
<dbReference type="SUPFAM" id="SSF102114">
    <property type="entry name" value="Radical SAM enzymes"/>
    <property type="match status" value="1"/>
</dbReference>
<gene>
    <name evidence="10" type="ORF">IAC76_02555</name>
</gene>
<dbReference type="InterPro" id="IPR012840">
    <property type="entry name" value="NrdG2"/>
</dbReference>
<dbReference type="Pfam" id="PF04055">
    <property type="entry name" value="Radical_SAM"/>
    <property type="match status" value="1"/>
</dbReference>
<name>A0A9D9DPN9_9BACT</name>
<dbReference type="PROSITE" id="PS01087">
    <property type="entry name" value="RADICAL_ACTIVATING"/>
    <property type="match status" value="1"/>
</dbReference>
<dbReference type="GO" id="GO:0046872">
    <property type="term" value="F:metal ion binding"/>
    <property type="evidence" value="ECO:0007669"/>
    <property type="project" value="UniProtKB-KW"/>
</dbReference>
<dbReference type="InterPro" id="IPR034457">
    <property type="entry name" value="Organic_radical-activating"/>
</dbReference>
<comment type="similarity">
    <text evidence="2">Belongs to the organic radical-activating enzymes family.</text>
</comment>
<dbReference type="PROSITE" id="PS51918">
    <property type="entry name" value="RADICAL_SAM"/>
    <property type="match status" value="1"/>
</dbReference>
<evidence type="ECO:0000256" key="3">
    <source>
        <dbReference type="ARBA" id="ARBA00022485"/>
    </source>
</evidence>
<dbReference type="GO" id="GO:0016491">
    <property type="term" value="F:oxidoreductase activity"/>
    <property type="evidence" value="ECO:0007669"/>
    <property type="project" value="UniProtKB-KW"/>
</dbReference>
<dbReference type="InterPro" id="IPR007197">
    <property type="entry name" value="rSAM"/>
</dbReference>
<dbReference type="InterPro" id="IPR001989">
    <property type="entry name" value="Radical_activat_CS"/>
</dbReference>
<evidence type="ECO:0000256" key="7">
    <source>
        <dbReference type="ARBA" id="ARBA00023004"/>
    </source>
</evidence>
<protein>
    <submittedName>
        <fullName evidence="10">Anaerobic ribonucleoside-triphosphate reductase activating protein</fullName>
    </submittedName>
</protein>
<dbReference type="Proteomes" id="UP000823632">
    <property type="component" value="Unassembled WGS sequence"/>
</dbReference>
<keyword evidence="6" id="KW-0560">Oxidoreductase</keyword>
<evidence type="ECO:0000313" key="11">
    <source>
        <dbReference type="Proteomes" id="UP000823632"/>
    </source>
</evidence>
<dbReference type="AlphaFoldDB" id="A0A9D9DPN9"/>
<organism evidence="10 11">
    <name type="scientific">Candidatus Scatousia excrementipullorum</name>
    <dbReference type="NCBI Taxonomy" id="2840936"/>
    <lineage>
        <taxon>Bacteria</taxon>
        <taxon>Candidatus Scatousia</taxon>
    </lineage>
</organism>
<proteinExistence type="inferred from homology"/>
<dbReference type="InterPro" id="IPR058240">
    <property type="entry name" value="rSAM_sf"/>
</dbReference>
<evidence type="ECO:0000256" key="6">
    <source>
        <dbReference type="ARBA" id="ARBA00023002"/>
    </source>
</evidence>
<keyword evidence="5" id="KW-0479">Metal-binding</keyword>
<dbReference type="PANTHER" id="PTHR30352:SF13">
    <property type="entry name" value="GLYCYL-RADICAL ENZYME ACTIVATING ENZYME YJJW-RELATED"/>
    <property type="match status" value="1"/>
</dbReference>
<keyword evidence="7" id="KW-0408">Iron</keyword>
<dbReference type="PANTHER" id="PTHR30352">
    <property type="entry name" value="PYRUVATE FORMATE-LYASE-ACTIVATING ENZYME"/>
    <property type="match status" value="1"/>
</dbReference>
<feature type="domain" description="Radical SAM core" evidence="9">
    <location>
        <begin position="13"/>
        <end position="215"/>
    </location>
</feature>
<dbReference type="SFLD" id="SFLDS00029">
    <property type="entry name" value="Radical_SAM"/>
    <property type="match status" value="1"/>
</dbReference>
<keyword evidence="4" id="KW-0949">S-adenosyl-L-methionine</keyword>